<evidence type="ECO:0000259" key="1">
    <source>
        <dbReference type="PROSITE" id="PS50097"/>
    </source>
</evidence>
<evidence type="ECO:0000313" key="2">
    <source>
        <dbReference type="EnsemblMetazoa" id="AFUN018845-PA"/>
    </source>
</evidence>
<protein>
    <submittedName>
        <fullName evidence="2">BTB domain-containing protein</fullName>
    </submittedName>
</protein>
<dbReference type="STRING" id="62324.A0A4Y0BDD7"/>
<dbReference type="SMART" id="SM00225">
    <property type="entry name" value="BTB"/>
    <property type="match status" value="1"/>
</dbReference>
<dbReference type="GO" id="GO:0005829">
    <property type="term" value="C:cytosol"/>
    <property type="evidence" value="ECO:0007669"/>
    <property type="project" value="TreeGrafter"/>
</dbReference>
<name>A0A4Y0BDD7_ANOFN</name>
<feature type="domain" description="BTB" evidence="1">
    <location>
        <begin position="41"/>
        <end position="110"/>
    </location>
</feature>
<dbReference type="SUPFAM" id="SSF54695">
    <property type="entry name" value="POZ domain"/>
    <property type="match status" value="1"/>
</dbReference>
<organism evidence="2">
    <name type="scientific">Anopheles funestus</name>
    <name type="common">African malaria mosquito</name>
    <dbReference type="NCBI Taxonomy" id="62324"/>
    <lineage>
        <taxon>Eukaryota</taxon>
        <taxon>Metazoa</taxon>
        <taxon>Ecdysozoa</taxon>
        <taxon>Arthropoda</taxon>
        <taxon>Hexapoda</taxon>
        <taxon>Insecta</taxon>
        <taxon>Pterygota</taxon>
        <taxon>Neoptera</taxon>
        <taxon>Endopterygota</taxon>
        <taxon>Diptera</taxon>
        <taxon>Nematocera</taxon>
        <taxon>Culicoidea</taxon>
        <taxon>Culicidae</taxon>
        <taxon>Anophelinae</taxon>
        <taxon>Anopheles</taxon>
    </lineage>
</organism>
<accession>A0A4Y0BDD7</accession>
<sequence length="400" mass="46614">MAEEEQRIKSQEEEVKYDLEYHTDDSLSLRNTRMVNNKLLSDVTFIVGPEKQRIYAHKMPLVTVSEYFYRLFYGNFVEAKLDEIELKDEDPEIFLTMMHIVYGAKVEINDENIRDIYDYTRMYLLPKEYYKPLIKFLTDQIVDHDSAWHIFQENHYYKFESVDALCLPYIQCNPLYYFKQYEVAGIENERKVKIASIQQINCTDEHLISALTGRPCSETDKKKLSNLINESKRSFFSHKLMVLNHGLNVSTQTPQNDTTFSLQLTSLKSVSLHGIGVYLLPTYGDVVVKLNLRFNDAYKEISKLAFNRCNPSLETVNLMFEEILLEKNKKLQFQLSLQNSNGCITVHNNEGFQLIHENIKITLATVPSQTGYNHAIAHLWVKYPECGFGKNHTHPLCCEV</sequence>
<dbReference type="VEuPathDB" id="VectorBase:AFUN2_012219"/>
<dbReference type="PANTHER" id="PTHR45774">
    <property type="entry name" value="BTB/POZ DOMAIN-CONTAINING"/>
    <property type="match status" value="1"/>
</dbReference>
<dbReference type="Gene3D" id="3.30.710.10">
    <property type="entry name" value="Potassium Channel Kv1.1, Chain A"/>
    <property type="match status" value="1"/>
</dbReference>
<dbReference type="GO" id="GO:0022008">
    <property type="term" value="P:neurogenesis"/>
    <property type="evidence" value="ECO:0007669"/>
    <property type="project" value="TreeGrafter"/>
</dbReference>
<dbReference type="EnsemblMetazoa" id="AFUN018845-RA">
    <property type="protein sequence ID" value="AFUN018845-PA"/>
    <property type="gene ID" value="AFUN018845"/>
</dbReference>
<dbReference type="Pfam" id="PF00651">
    <property type="entry name" value="BTB"/>
    <property type="match status" value="1"/>
</dbReference>
<dbReference type="VEuPathDB" id="VectorBase:AFUN018845"/>
<dbReference type="AlphaFoldDB" id="A0A4Y0BDD7"/>
<proteinExistence type="predicted"/>
<dbReference type="CDD" id="cd18186">
    <property type="entry name" value="BTB_POZ_ZBTB_KLHL-like"/>
    <property type="match status" value="1"/>
</dbReference>
<dbReference type="InterPro" id="IPR000210">
    <property type="entry name" value="BTB/POZ_dom"/>
</dbReference>
<dbReference type="InterPro" id="IPR011333">
    <property type="entry name" value="SKP1/BTB/POZ_sf"/>
</dbReference>
<dbReference type="PROSITE" id="PS50097">
    <property type="entry name" value="BTB"/>
    <property type="match status" value="1"/>
</dbReference>
<reference evidence="2" key="1">
    <citation type="submission" date="2020-05" db="UniProtKB">
        <authorList>
            <consortium name="EnsemblMetazoa"/>
        </authorList>
    </citation>
    <scope>IDENTIFICATION</scope>
    <source>
        <strain evidence="2">FUMOZ</strain>
    </source>
</reference>
<dbReference type="PANTHER" id="PTHR45774:SF9">
    <property type="entry name" value="LUTE, ISOFORM D"/>
    <property type="match status" value="1"/>
</dbReference>